<feature type="binding site" description="in other chain" evidence="8">
    <location>
        <position position="149"/>
    </location>
    <ligand>
        <name>deamido-NAD(+)</name>
        <dbReference type="ChEBI" id="CHEBI:58437"/>
        <note>ligand shared between two neighboring subunits</note>
    </ligand>
</feature>
<evidence type="ECO:0000256" key="6">
    <source>
        <dbReference type="ARBA" id="ARBA00022842"/>
    </source>
</evidence>
<dbReference type="GO" id="GO:0046872">
    <property type="term" value="F:metal ion binding"/>
    <property type="evidence" value="ECO:0007669"/>
    <property type="project" value="UniProtKB-KW"/>
</dbReference>
<dbReference type="Pfam" id="PF02540">
    <property type="entry name" value="NAD_synthase"/>
    <property type="match status" value="1"/>
</dbReference>
<dbReference type="InterPro" id="IPR003694">
    <property type="entry name" value="NAD_synthase"/>
</dbReference>
<keyword evidence="2 8" id="KW-0436">Ligase</keyword>
<dbReference type="Proteomes" id="UP000199427">
    <property type="component" value="Unassembled WGS sequence"/>
</dbReference>
<comment type="catalytic activity">
    <reaction evidence="8 10">
        <text>deamido-NAD(+) + NH4(+) + ATP = AMP + diphosphate + NAD(+) + H(+)</text>
        <dbReference type="Rhea" id="RHEA:21188"/>
        <dbReference type="ChEBI" id="CHEBI:15378"/>
        <dbReference type="ChEBI" id="CHEBI:28938"/>
        <dbReference type="ChEBI" id="CHEBI:30616"/>
        <dbReference type="ChEBI" id="CHEBI:33019"/>
        <dbReference type="ChEBI" id="CHEBI:57540"/>
        <dbReference type="ChEBI" id="CHEBI:58437"/>
        <dbReference type="ChEBI" id="CHEBI:456215"/>
        <dbReference type="EC" id="6.3.1.5"/>
    </reaction>
</comment>
<dbReference type="PANTHER" id="PTHR23090:SF7">
    <property type="entry name" value="NH(3)-DEPENDENT NAD(+) SYNTHETASE"/>
    <property type="match status" value="1"/>
</dbReference>
<evidence type="ECO:0000256" key="2">
    <source>
        <dbReference type="ARBA" id="ARBA00022598"/>
    </source>
</evidence>
<comment type="pathway">
    <text evidence="8">Cofactor biosynthesis; NAD(+) biosynthesis; NAD(+) from deamido-NAD(+) (ammonia route): step 1/1.</text>
</comment>
<comment type="similarity">
    <text evidence="1 8 9">Belongs to the NAD synthetase family.</text>
</comment>
<dbReference type="GO" id="GO:0005524">
    <property type="term" value="F:ATP binding"/>
    <property type="evidence" value="ECO:0007669"/>
    <property type="project" value="UniProtKB-UniRule"/>
</dbReference>
<keyword evidence="7 8" id="KW-0520">NAD</keyword>
<dbReference type="InterPro" id="IPR022310">
    <property type="entry name" value="NAD/GMP_synthase"/>
</dbReference>
<feature type="binding site" evidence="8">
    <location>
        <position position="136"/>
    </location>
    <ligand>
        <name>ATP</name>
        <dbReference type="ChEBI" id="CHEBI:30616"/>
    </ligand>
</feature>
<accession>A0A1H9EAK4</accession>
<dbReference type="HAMAP" id="MF_00193">
    <property type="entry name" value="NadE_ammonia_dep"/>
    <property type="match status" value="1"/>
</dbReference>
<feature type="binding site" description="in other chain" evidence="8">
    <location>
        <position position="116"/>
    </location>
    <ligand>
        <name>deamido-NAD(+)</name>
        <dbReference type="ChEBI" id="CHEBI:58437"/>
        <note>ligand shared between two neighboring subunits</note>
    </ligand>
</feature>
<feature type="region of interest" description="Disordered" evidence="11">
    <location>
        <begin position="228"/>
        <end position="248"/>
    </location>
</feature>
<dbReference type="SUPFAM" id="SSF52402">
    <property type="entry name" value="Adenine nucleotide alpha hydrolases-like"/>
    <property type="match status" value="1"/>
</dbReference>
<evidence type="ECO:0000256" key="4">
    <source>
        <dbReference type="ARBA" id="ARBA00022741"/>
    </source>
</evidence>
<dbReference type="STRING" id="571933.SAMN05216362_10912"/>
<evidence type="ECO:0000313" key="14">
    <source>
        <dbReference type="Proteomes" id="UP000199427"/>
    </source>
</evidence>
<evidence type="ECO:0000256" key="7">
    <source>
        <dbReference type="ARBA" id="ARBA00023027"/>
    </source>
</evidence>
<dbReference type="RefSeq" id="WP_091773157.1">
    <property type="nucleotide sequence ID" value="NZ_CAESCL010000161.1"/>
</dbReference>
<organism evidence="13 14">
    <name type="scientific">Piscibacillus halophilus</name>
    <dbReference type="NCBI Taxonomy" id="571933"/>
    <lineage>
        <taxon>Bacteria</taxon>
        <taxon>Bacillati</taxon>
        <taxon>Bacillota</taxon>
        <taxon>Bacilli</taxon>
        <taxon>Bacillales</taxon>
        <taxon>Bacillaceae</taxon>
        <taxon>Piscibacillus</taxon>
    </lineage>
</organism>
<dbReference type="GO" id="GO:0008795">
    <property type="term" value="F:NAD+ synthase activity"/>
    <property type="evidence" value="ECO:0007669"/>
    <property type="project" value="UniProtKB-UniRule"/>
</dbReference>
<feature type="binding site" evidence="8">
    <location>
        <position position="156"/>
    </location>
    <ligand>
        <name>deamido-NAD(+)</name>
        <dbReference type="ChEBI" id="CHEBI:58437"/>
        <note>ligand shared between two neighboring subunits</note>
    </ligand>
</feature>
<dbReference type="OrthoDB" id="9803818at2"/>
<feature type="binding site" description="in other chain" evidence="8">
    <location>
        <begin position="233"/>
        <end position="234"/>
    </location>
    <ligand>
        <name>deamido-NAD(+)</name>
        <dbReference type="ChEBI" id="CHEBI:58437"/>
        <note>ligand shared between two neighboring subunits</note>
    </ligand>
</feature>
<keyword evidence="4 8" id="KW-0547">Nucleotide-binding</keyword>
<dbReference type="NCBIfam" id="TIGR00552">
    <property type="entry name" value="nadE"/>
    <property type="match status" value="1"/>
</dbReference>
<feature type="binding site" evidence="8">
    <location>
        <position position="165"/>
    </location>
    <ligand>
        <name>ATP</name>
        <dbReference type="ChEBI" id="CHEBI:30616"/>
    </ligand>
</feature>
<dbReference type="GO" id="GO:0005737">
    <property type="term" value="C:cytoplasm"/>
    <property type="evidence" value="ECO:0007669"/>
    <property type="project" value="InterPro"/>
</dbReference>
<gene>
    <name evidence="8" type="primary">nadE</name>
    <name evidence="13" type="ORF">SAMN05216362_10912</name>
</gene>
<dbReference type="CDD" id="cd00553">
    <property type="entry name" value="NAD_synthase"/>
    <property type="match status" value="1"/>
</dbReference>
<evidence type="ECO:0000256" key="1">
    <source>
        <dbReference type="ARBA" id="ARBA00005859"/>
    </source>
</evidence>
<evidence type="ECO:0000259" key="12">
    <source>
        <dbReference type="Pfam" id="PF02540"/>
    </source>
</evidence>
<evidence type="ECO:0000256" key="5">
    <source>
        <dbReference type="ARBA" id="ARBA00022840"/>
    </source>
</evidence>
<proteinExistence type="inferred from homology"/>
<evidence type="ECO:0000256" key="10">
    <source>
        <dbReference type="RuleBase" id="RU003812"/>
    </source>
</evidence>
<evidence type="ECO:0000256" key="11">
    <source>
        <dbReference type="SAM" id="MobiDB-lite"/>
    </source>
</evidence>
<feature type="binding site" evidence="8">
    <location>
        <position position="141"/>
    </location>
    <ligand>
        <name>Mg(2+)</name>
        <dbReference type="ChEBI" id="CHEBI:18420"/>
    </ligand>
</feature>
<dbReference type="UniPathway" id="UPA00253">
    <property type="reaction ID" value="UER00333"/>
</dbReference>
<dbReference type="EMBL" id="FOES01000009">
    <property type="protein sequence ID" value="SEQ22794.1"/>
    <property type="molecule type" value="Genomic_DNA"/>
</dbReference>
<keyword evidence="14" id="KW-1185">Reference proteome</keyword>
<feature type="binding site" evidence="8">
    <location>
        <begin position="27"/>
        <end position="34"/>
    </location>
    <ligand>
        <name>ATP</name>
        <dbReference type="ChEBI" id="CHEBI:30616"/>
    </ligand>
</feature>
<evidence type="ECO:0000313" key="13">
    <source>
        <dbReference type="EMBL" id="SEQ22794.1"/>
    </source>
</evidence>
<comment type="subunit">
    <text evidence="8">Homodimer.</text>
</comment>
<evidence type="ECO:0000256" key="9">
    <source>
        <dbReference type="RuleBase" id="RU003811"/>
    </source>
</evidence>
<evidence type="ECO:0000256" key="8">
    <source>
        <dbReference type="HAMAP-Rule" id="MF_00193"/>
    </source>
</evidence>
<keyword evidence="3 8" id="KW-0479">Metal-binding</keyword>
<dbReference type="GO" id="GO:0004359">
    <property type="term" value="F:glutaminase activity"/>
    <property type="evidence" value="ECO:0007669"/>
    <property type="project" value="InterPro"/>
</dbReference>
<dbReference type="EC" id="6.3.1.5" evidence="8 10"/>
<dbReference type="GO" id="GO:0003952">
    <property type="term" value="F:NAD+ synthase (glutamine-hydrolyzing) activity"/>
    <property type="evidence" value="ECO:0007669"/>
    <property type="project" value="InterPro"/>
</dbReference>
<comment type="function">
    <text evidence="8">Catalyzes the ATP-dependent amidation of deamido-NAD to form NAD. Uses ammonia as a nitrogen source.</text>
</comment>
<reference evidence="13 14" key="1">
    <citation type="submission" date="2016-10" db="EMBL/GenBank/DDBJ databases">
        <authorList>
            <person name="de Groot N.N."/>
        </authorList>
    </citation>
    <scope>NUCLEOTIDE SEQUENCE [LARGE SCALE GENOMIC DNA]</scope>
    <source>
        <strain evidence="13 14">DSM 21633</strain>
    </source>
</reference>
<dbReference type="GO" id="GO:0009435">
    <property type="term" value="P:NAD+ biosynthetic process"/>
    <property type="evidence" value="ECO:0007669"/>
    <property type="project" value="UniProtKB-UniRule"/>
</dbReference>
<dbReference type="InterPro" id="IPR014729">
    <property type="entry name" value="Rossmann-like_a/b/a_fold"/>
</dbReference>
<dbReference type="AlphaFoldDB" id="A0A1H9EAK4"/>
<feature type="binding site" evidence="8">
    <location>
        <position position="33"/>
    </location>
    <ligand>
        <name>Mg(2+)</name>
        <dbReference type="ChEBI" id="CHEBI:18420"/>
    </ligand>
</feature>
<evidence type="ECO:0000256" key="3">
    <source>
        <dbReference type="ARBA" id="ARBA00022723"/>
    </source>
</evidence>
<name>A0A1H9EAK4_9BACI</name>
<keyword evidence="5 8" id="KW-0067">ATP-binding</keyword>
<keyword evidence="6 8" id="KW-0460">Magnesium</keyword>
<protein>
    <recommendedName>
        <fullName evidence="8 10">NH(3)-dependent NAD(+) synthetase</fullName>
        <ecNumber evidence="8 10">6.3.1.5</ecNumber>
    </recommendedName>
</protein>
<feature type="binding site" evidence="8">
    <location>
        <position position="187"/>
    </location>
    <ligand>
        <name>ATP</name>
        <dbReference type="ChEBI" id="CHEBI:30616"/>
    </ligand>
</feature>
<dbReference type="Gene3D" id="3.40.50.620">
    <property type="entry name" value="HUPs"/>
    <property type="match status" value="1"/>
</dbReference>
<dbReference type="PANTHER" id="PTHR23090">
    <property type="entry name" value="NH 3 /GLUTAMINE-DEPENDENT NAD + SYNTHETASE"/>
    <property type="match status" value="1"/>
</dbReference>
<sequence length="248" mass="27707">MEERVNYLVDWMRDYVNEAEANGVIVGVSGGIDSALAASLMKKAFPDNSLGVIMPIQKSLEDQPDALNLVKKLELPYYGIELTNTFNEQMNVIEQSLGDRWNKETDQIVRANLMARIRMSTLYAIAQNFGYLVVGTGNKAEIYTGYFTKHGDGASDIEPLRNLTKTEVYRMAEYLGVPNAILTKKPSPDLWEGQTDEGEMGVTYAHIDAHLRGEDIPQESLNTIQALHQQTGHKRQMAPGPAPFKKED</sequence>
<feature type="domain" description="NAD/GMP synthase" evidence="12">
    <location>
        <begin position="5"/>
        <end position="238"/>
    </location>
</feature>
<dbReference type="InterPro" id="IPR022926">
    <property type="entry name" value="NH(3)-dep_NAD(+)_synth"/>
</dbReference>